<keyword evidence="1" id="KW-0812">Transmembrane</keyword>
<reference evidence="3 4" key="1">
    <citation type="submission" date="2018-07" db="EMBL/GenBank/DDBJ databases">
        <title>Genomic Encyclopedia of Type Strains, Phase IV (KMG-IV): sequencing the most valuable type-strain genomes for metagenomic binning, comparative biology and taxonomic classification.</title>
        <authorList>
            <person name="Goeker M."/>
        </authorList>
    </citation>
    <scope>NUCLEOTIDE SEQUENCE [LARGE SCALE GENOMIC DNA]</scope>
    <source>
        <strain evidence="3 4">DSM 14364</strain>
    </source>
</reference>
<dbReference type="EMBL" id="QQBB01000002">
    <property type="protein sequence ID" value="RDI61087.1"/>
    <property type="molecule type" value="Genomic_DNA"/>
</dbReference>
<proteinExistence type="predicted"/>
<evidence type="ECO:0000313" key="4">
    <source>
        <dbReference type="Proteomes" id="UP000254925"/>
    </source>
</evidence>
<gene>
    <name evidence="3" type="ORF">DES45_102481</name>
</gene>
<dbReference type="InterPro" id="IPR014729">
    <property type="entry name" value="Rossmann-like_a/b/a_fold"/>
</dbReference>
<dbReference type="RefSeq" id="WP_114769258.1">
    <property type="nucleotide sequence ID" value="NZ_QQBB01000002.1"/>
</dbReference>
<evidence type="ECO:0000256" key="1">
    <source>
        <dbReference type="SAM" id="Phobius"/>
    </source>
</evidence>
<keyword evidence="1" id="KW-1133">Transmembrane helix</keyword>
<dbReference type="Pfam" id="PF02698">
    <property type="entry name" value="DUF218"/>
    <property type="match status" value="1"/>
</dbReference>
<feature type="transmembrane region" description="Helical" evidence="1">
    <location>
        <begin position="38"/>
        <end position="63"/>
    </location>
</feature>
<evidence type="ECO:0000313" key="3">
    <source>
        <dbReference type="EMBL" id="RDI61087.1"/>
    </source>
</evidence>
<feature type="domain" description="DUF218" evidence="2">
    <location>
        <begin position="81"/>
        <end position="248"/>
    </location>
</feature>
<dbReference type="OrthoDB" id="9809813at2"/>
<keyword evidence="1" id="KW-0472">Membrane</keyword>
<name>A0A370HRE0_9HYPH</name>
<dbReference type="PANTHER" id="PTHR30336:SF4">
    <property type="entry name" value="ENVELOPE BIOGENESIS FACTOR ELYC"/>
    <property type="match status" value="1"/>
</dbReference>
<accession>A0A370HRE0</accession>
<dbReference type="GO" id="GO:0000270">
    <property type="term" value="P:peptidoglycan metabolic process"/>
    <property type="evidence" value="ECO:0007669"/>
    <property type="project" value="TreeGrafter"/>
</dbReference>
<dbReference type="Gene3D" id="3.40.50.620">
    <property type="entry name" value="HUPs"/>
    <property type="match status" value="1"/>
</dbReference>
<dbReference type="InterPro" id="IPR051599">
    <property type="entry name" value="Cell_Envelope_Assoc"/>
</dbReference>
<dbReference type="GO" id="GO:0043164">
    <property type="term" value="P:Gram-negative-bacterium-type cell wall biogenesis"/>
    <property type="evidence" value="ECO:0007669"/>
    <property type="project" value="TreeGrafter"/>
</dbReference>
<dbReference type="CDD" id="cd06259">
    <property type="entry name" value="YdcF-like"/>
    <property type="match status" value="1"/>
</dbReference>
<dbReference type="GO" id="GO:0005886">
    <property type="term" value="C:plasma membrane"/>
    <property type="evidence" value="ECO:0007669"/>
    <property type="project" value="TreeGrafter"/>
</dbReference>
<evidence type="ECO:0000259" key="2">
    <source>
        <dbReference type="Pfam" id="PF02698"/>
    </source>
</evidence>
<comment type="caution">
    <text evidence="3">The sequence shown here is derived from an EMBL/GenBank/DDBJ whole genome shotgun (WGS) entry which is preliminary data.</text>
</comment>
<keyword evidence="4" id="KW-1185">Reference proteome</keyword>
<dbReference type="Proteomes" id="UP000254925">
    <property type="component" value="Unassembled WGS sequence"/>
</dbReference>
<organism evidence="3 4">
    <name type="scientific">Microvirga subterranea</name>
    <dbReference type="NCBI Taxonomy" id="186651"/>
    <lineage>
        <taxon>Bacteria</taxon>
        <taxon>Pseudomonadati</taxon>
        <taxon>Pseudomonadota</taxon>
        <taxon>Alphaproteobacteria</taxon>
        <taxon>Hyphomicrobiales</taxon>
        <taxon>Methylobacteriaceae</taxon>
        <taxon>Microvirga</taxon>
    </lineage>
</organism>
<sequence>MFYYVSKIAWFFATPSNLLLSLVVLGLLIALTKRLRRIGIGVALVFALATVAFGLLPLANYLFVPLEGRFPVFQDDGRPIDGIILLGGSVDAEDSINRGSIVVNEAAERVLDVIQLSHRYPDARLLIVGGGGTVFGDGTAEAPVTAAFMKSIGIDPNRILIEDRSRTTFENAIYSVQVAKPKEGERWLLVTSAWHMPRAIGVFEKAGFPVIPYPVDFRVGGSFHGVRGFATVSDGLRRFDVGAKEWAGLVAYYLAGRSSELFPGPQASGEGGSVSR</sequence>
<dbReference type="PANTHER" id="PTHR30336">
    <property type="entry name" value="INNER MEMBRANE PROTEIN, PROBABLE PERMEASE"/>
    <property type="match status" value="1"/>
</dbReference>
<dbReference type="InterPro" id="IPR003848">
    <property type="entry name" value="DUF218"/>
</dbReference>
<protein>
    <submittedName>
        <fullName evidence="3">Uncharacterized SAM-binding protein YcdF (DUF218 family)</fullName>
    </submittedName>
</protein>
<dbReference type="AlphaFoldDB" id="A0A370HRE0"/>
<feature type="transmembrane region" description="Helical" evidence="1">
    <location>
        <begin position="12"/>
        <end position="31"/>
    </location>
</feature>